<dbReference type="GO" id="GO:0004352">
    <property type="term" value="F:glutamate dehydrogenase (NAD+) activity"/>
    <property type="evidence" value="ECO:0007669"/>
    <property type="project" value="InterPro"/>
</dbReference>
<gene>
    <name evidence="6" type="ORF">C1706_00315</name>
</gene>
<dbReference type="PANTHER" id="PTHR43403">
    <property type="entry name" value="NAD-SPECIFIC GLUTAMATE DEHYDROGENASE"/>
    <property type="match status" value="1"/>
</dbReference>
<dbReference type="Pfam" id="PF21073">
    <property type="entry name" value="GDH_HM1"/>
    <property type="match status" value="1"/>
</dbReference>
<dbReference type="InterPro" id="IPR049059">
    <property type="entry name" value="NAD_Glu_DH_HM1"/>
</dbReference>
<dbReference type="Pfam" id="PF05088">
    <property type="entry name" value="Bac_GDH_CD"/>
    <property type="match status" value="1"/>
</dbReference>
<feature type="domain" description="NAD-glutamate dehydrogenase catalytic" evidence="1">
    <location>
        <begin position="703"/>
        <end position="1195"/>
    </location>
</feature>
<dbReference type="PANTHER" id="PTHR43403:SF1">
    <property type="entry name" value="NAD-SPECIFIC GLUTAMATE DEHYDROGENASE"/>
    <property type="match status" value="1"/>
</dbReference>
<dbReference type="RefSeq" id="WP_129457218.1">
    <property type="nucleotide sequence ID" value="NZ_PPCV01000001.1"/>
</dbReference>
<dbReference type="Pfam" id="PF21076">
    <property type="entry name" value="GDH_ACT2"/>
    <property type="match status" value="1"/>
</dbReference>
<keyword evidence="7" id="KW-1185">Reference proteome</keyword>
<dbReference type="Pfam" id="PF21078">
    <property type="entry name" value="GDH_HM3"/>
    <property type="match status" value="1"/>
</dbReference>
<evidence type="ECO:0000259" key="2">
    <source>
        <dbReference type="Pfam" id="PF21074"/>
    </source>
</evidence>
<proteinExistence type="predicted"/>
<dbReference type="InterPro" id="IPR036291">
    <property type="entry name" value="NAD(P)-bd_dom_sf"/>
</dbReference>
<feature type="domain" description="NAD-specific glutamate dehydrogenase C-terminal" evidence="2">
    <location>
        <begin position="1244"/>
        <end position="1573"/>
    </location>
</feature>
<protein>
    <submittedName>
        <fullName evidence="6">NAD-glutamate dehydrogenase</fullName>
    </submittedName>
</protein>
<dbReference type="InterPro" id="IPR049064">
    <property type="entry name" value="NAD_Glu_DH_ACT3"/>
</dbReference>
<sequence>MRADAKKSSLSEESEEVFANLREAVAARFVAAYTSEGTLPGQAAPPVDRPRCAAHLRLGRTRPPGTDQVAVIAPDGGAPVEGEALILLVVTEDRPFLVDTALARVKEMGWTVRGVSHPILSVVRDADGVLIDLAPGGHEESWLSIEVYPPLGPWDDGRIPALLESVSAGLAASRLVEDDADALRAAALRVAAVAYTRPTPPGVEGRGEEVGELLTWLTQGHFTFFGYRHYRVEGDAIEPDVETGLGLLRHPAGAEFFARLPGRDDRQLLVVTRDSRRSPLQRSGFLDYLGIREFSASGMIVGEHRFLGVPSPGSSSEPLSGVPVLGPKVSRVRELLGHDPASHSGQVIEQTLASFPRHLLFEGDPETLAADIAKAAAIQERGAAGMLLRPGAYGRFWTAVIYLPRDGYRTAVRERVEKVLLAGLGGTSLEFQVAVTDAPMARLMLVVKTDPESVRAPLDSAALEAEVVAATRGWAEEFNEAAADLPAQARGVIFGEAYQSAHEPWQAVADLQLANQLTRPDDLRFVMYRPDDPGDAADLRFKIITAQPMSLSRVLPHLDALGLDVWDERPFLWDLRGTPVSVYDFGFTLPAGQRPADWTLADRARFADAFAASYQGRTYAGKLNRLVMHAGLTWEQVSWLRGISRYLRQAGIPFSQPYVADALTAHPRIAAALVDALAVRFDPARGGSLTERTAAFEDACAGIEASLDQVTNLDHDRIARLFLAVLKAMRRTNAFVPGQQTFAFKLDPTALDLLPHPRPAHEIFVASPRVEGVHLRFGDVARGGLRWSDRPEDFRTEVLGLVKAQMVKNTVIVPVGAKGGFVPQRLPDPRLDRAAWLAEGQACYRLFIEALLSVTDNLAAGVVVPADRVVSYDGDDTYLVVAADKGTAAFSDLANEIAVRRGFWLGDAFASGGSVGYDHKAMGITARGAWESVKRHFYEAGLDCQEEDFTCVGIGDMGGDVFGNGMLLSRHTRLVGAFNHQHIFVDPDPDAAASFVERERLFRTPGTTWADYDPSLISAGGGVFSRAAKRIAISTQMRTAFGLASDVTALTPTALISALLTAPVDLLWNGGIGTYVKASGETHADVGDKANDAVRVNGAEVRATVAGEGGNLGWTQRGRIEYARAGGRINTDFIDNSAGVDTSDHEVNIKVLLQPAVSERRLSAGERATLLASMSDDVARLVLAHNIDQNRALSVEQAQKPSLLGAYETWLQHLERGAGLDRDLEGLPGREEMVRRIHDQVAWTRPELAAILAWTKIYLERLVAASALPDDPYLADRLTSYFPAPVRERFAADMARHPLRREIVTTVTVNRFVNSQGVTAFSRLSEETGADVTEVIKAQLAARTIFAVARFELKLPSLHLPAAAEVRVRVALQQMIERGTRWLLHHRRGDLDIRAEAETFTAGVGEVLRTFTQYATARQRTWMAHDVTALEASGVPHDIADASARALWAHQALPIVDLSRTLKRPLDVVAGVYFGLAGVLGLDLVFERVNALDRSTRWDTMARAALRDDLTSVQSDLASAALRAAPALSDPEQILAAWQESIGGIGREAALLEEITGEEATLARMSVAVRTARTLLVGRT</sequence>
<dbReference type="InterPro" id="IPR049056">
    <property type="entry name" value="NAD_Glu_DH_HM3"/>
</dbReference>
<evidence type="ECO:0000259" key="1">
    <source>
        <dbReference type="Pfam" id="PF05088"/>
    </source>
</evidence>
<dbReference type="PIRSF" id="PIRSF036761">
    <property type="entry name" value="GDH_Mll4104"/>
    <property type="match status" value="1"/>
</dbReference>
<dbReference type="SUPFAM" id="SSF51735">
    <property type="entry name" value="NAD(P)-binding Rossmann-fold domains"/>
    <property type="match status" value="1"/>
</dbReference>
<evidence type="ECO:0000313" key="6">
    <source>
        <dbReference type="EMBL" id="RXW33251.1"/>
    </source>
</evidence>
<dbReference type="EMBL" id="PPCV01000001">
    <property type="protein sequence ID" value="RXW33251.1"/>
    <property type="molecule type" value="Genomic_DNA"/>
</dbReference>
<dbReference type="InterPro" id="IPR049062">
    <property type="entry name" value="NAD_Glu_DH_ACT2"/>
</dbReference>
<evidence type="ECO:0000259" key="3">
    <source>
        <dbReference type="Pfam" id="PF21075"/>
    </source>
</evidence>
<dbReference type="InterPro" id="IPR007780">
    <property type="entry name" value="NAD_Glu_DH_bac"/>
</dbReference>
<organism evidence="6 7">
    <name type="scientific">Propioniciclava flava</name>
    <dbReference type="NCBI Taxonomy" id="2072026"/>
    <lineage>
        <taxon>Bacteria</taxon>
        <taxon>Bacillati</taxon>
        <taxon>Actinomycetota</taxon>
        <taxon>Actinomycetes</taxon>
        <taxon>Propionibacteriales</taxon>
        <taxon>Propionibacteriaceae</taxon>
        <taxon>Propioniciclava</taxon>
    </lineage>
</organism>
<dbReference type="OrthoDB" id="9758052at2"/>
<dbReference type="GO" id="GO:0006538">
    <property type="term" value="P:L-glutamate catabolic process"/>
    <property type="evidence" value="ECO:0007669"/>
    <property type="project" value="InterPro"/>
</dbReference>
<evidence type="ECO:0000259" key="5">
    <source>
        <dbReference type="Pfam" id="PF21077"/>
    </source>
</evidence>
<feature type="domain" description="NAD-glutamate dehydrogenase ACT2" evidence="4">
    <location>
        <begin position="386"/>
        <end position="474"/>
    </location>
</feature>
<dbReference type="InterPro" id="IPR046346">
    <property type="entry name" value="Aminoacid_DH-like_N_sf"/>
</dbReference>
<reference evidence="6 7" key="1">
    <citation type="submission" date="2018-01" db="EMBL/GenBank/DDBJ databases">
        <title>Lactibacter flavus gen. nov., sp. nov., a novel bacterium of the family Propionibacteriaceae isolated from raw milk and dairy products.</title>
        <authorList>
            <person name="Wenning M."/>
            <person name="Breitenwieser F."/>
            <person name="Huptas C."/>
            <person name="von Neubeck M."/>
            <person name="Busse H.-J."/>
            <person name="Scherer S."/>
        </authorList>
    </citation>
    <scope>NUCLEOTIDE SEQUENCE [LARGE SCALE GENOMIC DNA]</scope>
    <source>
        <strain evidence="6 7">VG341</strain>
    </source>
</reference>
<name>A0A4Q2EIC8_9ACTN</name>
<accession>A0A4Q2EIC8</accession>
<dbReference type="Pfam" id="PF21075">
    <property type="entry name" value="GDH_ACT1"/>
    <property type="match status" value="1"/>
</dbReference>
<feature type="domain" description="NAD-glutamate dehydrogenase N-terminal ACT1" evidence="3">
    <location>
        <begin position="52"/>
        <end position="147"/>
    </location>
</feature>
<evidence type="ECO:0000313" key="7">
    <source>
        <dbReference type="Proteomes" id="UP000290624"/>
    </source>
</evidence>
<dbReference type="InterPro" id="IPR024727">
    <property type="entry name" value="NAD_Glu_DH_N_ACT1"/>
</dbReference>
<dbReference type="InterPro" id="IPR048381">
    <property type="entry name" value="GDH_C"/>
</dbReference>
<dbReference type="SUPFAM" id="SSF53223">
    <property type="entry name" value="Aminoacid dehydrogenase-like, N-terminal domain"/>
    <property type="match status" value="1"/>
</dbReference>
<feature type="domain" description="NAD-glutamate dehydrogenase ACT3" evidence="5">
    <location>
        <begin position="523"/>
        <end position="593"/>
    </location>
</feature>
<comment type="caution">
    <text evidence="6">The sequence shown here is derived from an EMBL/GenBank/DDBJ whole genome shotgun (WGS) entry which is preliminary data.</text>
</comment>
<dbReference type="Proteomes" id="UP000290624">
    <property type="component" value="Unassembled WGS sequence"/>
</dbReference>
<dbReference type="InterPro" id="IPR028971">
    <property type="entry name" value="NAD-GDH_cat"/>
</dbReference>
<dbReference type="Pfam" id="PF21074">
    <property type="entry name" value="GDH_C"/>
    <property type="match status" value="1"/>
</dbReference>
<evidence type="ECO:0000259" key="4">
    <source>
        <dbReference type="Pfam" id="PF21076"/>
    </source>
</evidence>
<dbReference type="GO" id="GO:0004069">
    <property type="term" value="F:L-aspartate:2-oxoglutarate aminotransferase activity"/>
    <property type="evidence" value="ECO:0007669"/>
    <property type="project" value="InterPro"/>
</dbReference>
<dbReference type="Pfam" id="PF21077">
    <property type="entry name" value="GDH_ACT3"/>
    <property type="match status" value="1"/>
</dbReference>